<evidence type="ECO:0000313" key="2">
    <source>
        <dbReference type="Proteomes" id="UP000037558"/>
    </source>
</evidence>
<proteinExistence type="predicted"/>
<comment type="caution">
    <text evidence="1">The sequence shown here is derived from an EMBL/GenBank/DDBJ whole genome shotgun (WGS) entry which is preliminary data.</text>
</comment>
<name>A0A0M0LGP8_9BACI</name>
<dbReference type="PATRIC" id="fig|284581.3.peg.310"/>
<organism evidence="1 2">
    <name type="scientific">Priestia koreensis</name>
    <dbReference type="NCBI Taxonomy" id="284581"/>
    <lineage>
        <taxon>Bacteria</taxon>
        <taxon>Bacillati</taxon>
        <taxon>Bacillota</taxon>
        <taxon>Bacilli</taxon>
        <taxon>Bacillales</taxon>
        <taxon>Bacillaceae</taxon>
        <taxon>Priestia</taxon>
    </lineage>
</organism>
<dbReference type="Proteomes" id="UP000037558">
    <property type="component" value="Unassembled WGS sequence"/>
</dbReference>
<keyword evidence="2" id="KW-1185">Reference proteome</keyword>
<accession>A0A0M0LGP8</accession>
<dbReference type="AlphaFoldDB" id="A0A0M0LGP8"/>
<dbReference type="OrthoDB" id="2923064at2"/>
<dbReference type="InterPro" id="IPR024488">
    <property type="entry name" value="DUF2777"/>
</dbReference>
<dbReference type="EMBL" id="LILC01000002">
    <property type="protein sequence ID" value="KOO50260.1"/>
    <property type="molecule type" value="Genomic_DNA"/>
</dbReference>
<evidence type="ECO:0000313" key="1">
    <source>
        <dbReference type="EMBL" id="KOO50260.1"/>
    </source>
</evidence>
<reference evidence="2" key="1">
    <citation type="submission" date="2015-08" db="EMBL/GenBank/DDBJ databases">
        <title>Fjat-14210 dsm16467.</title>
        <authorList>
            <person name="Liu B."/>
            <person name="Wang J."/>
            <person name="Zhu Y."/>
            <person name="Liu G."/>
            <person name="Chen Q."/>
            <person name="Chen Z."/>
            <person name="Lan J."/>
            <person name="Che J."/>
            <person name="Ge C."/>
            <person name="Shi H."/>
            <person name="Pan Z."/>
            <person name="Liu X."/>
        </authorList>
    </citation>
    <scope>NUCLEOTIDE SEQUENCE [LARGE SCALE GENOMIC DNA]</scope>
    <source>
        <strain evidence="2">DSM 16467</strain>
    </source>
</reference>
<sequence length="185" mass="21523">MKQPKLQILKNQPRSFIYGTLECIDSQWVFFELDSDEAFRLEDVISESFEVEVNGNWEKALWVEENIVQLNGETYFLGDGDEIRVQKQLLKAYELLIEELDEAVLMQFTTQLNALDFSLYDCLYSCNTLYCLPADKNREGVNFLIFDNGDFICSVHHIFARGTVETDRFEFTLNTGKRLMITSLV</sequence>
<dbReference type="Pfam" id="PF10949">
    <property type="entry name" value="DUF2777"/>
    <property type="match status" value="1"/>
</dbReference>
<gene>
    <name evidence="1" type="ORF">AMD01_00360</name>
</gene>
<dbReference type="RefSeq" id="WP_053399406.1">
    <property type="nucleotide sequence ID" value="NZ_LILC01000002.1"/>
</dbReference>
<protein>
    <recommendedName>
        <fullName evidence="3">DUF2777 domain-containing protein</fullName>
    </recommendedName>
</protein>
<evidence type="ECO:0008006" key="3">
    <source>
        <dbReference type="Google" id="ProtNLM"/>
    </source>
</evidence>